<protein>
    <submittedName>
        <fullName evidence="3">Excinuclease ABC subunit C</fullName>
    </submittedName>
</protein>
<evidence type="ECO:0000313" key="4">
    <source>
        <dbReference type="Proteomes" id="UP000004210"/>
    </source>
</evidence>
<dbReference type="Gene3D" id="3.40.1440.10">
    <property type="entry name" value="GIY-YIG endonuclease"/>
    <property type="match status" value="1"/>
</dbReference>
<comment type="similarity">
    <text evidence="1">Belongs to the UPF0213 family.</text>
</comment>
<dbReference type="Pfam" id="PF01541">
    <property type="entry name" value="GIY-YIG"/>
    <property type="match status" value="1"/>
</dbReference>
<dbReference type="InterPro" id="IPR035901">
    <property type="entry name" value="GIY-YIG_endonuc_sf"/>
</dbReference>
<organism evidence="3 4">
    <name type="scientific">Rhodanobacter fulvus Jip2</name>
    <dbReference type="NCBI Taxonomy" id="1163408"/>
    <lineage>
        <taxon>Bacteria</taxon>
        <taxon>Pseudomonadati</taxon>
        <taxon>Pseudomonadota</taxon>
        <taxon>Gammaproteobacteria</taxon>
        <taxon>Lysobacterales</taxon>
        <taxon>Rhodanobacteraceae</taxon>
        <taxon>Rhodanobacter</taxon>
    </lineage>
</organism>
<dbReference type="EMBL" id="AJXU01000029">
    <property type="protein sequence ID" value="EIL90021.1"/>
    <property type="molecule type" value="Genomic_DNA"/>
</dbReference>
<dbReference type="InterPro" id="IPR050190">
    <property type="entry name" value="UPF0213_domain"/>
</dbReference>
<dbReference type="AlphaFoldDB" id="I4VS30"/>
<dbReference type="PANTHER" id="PTHR34477">
    <property type="entry name" value="UPF0213 PROTEIN YHBQ"/>
    <property type="match status" value="1"/>
</dbReference>
<dbReference type="CDD" id="cd10456">
    <property type="entry name" value="GIY-YIG_UPF0213"/>
    <property type="match status" value="1"/>
</dbReference>
<evidence type="ECO:0000256" key="1">
    <source>
        <dbReference type="ARBA" id="ARBA00007435"/>
    </source>
</evidence>
<sequence length="106" mass="11609">MSDAPGATAWAVYLLECADGRVYTGIARDPGQRYAKHLAGKGARFTRSNPPKQMLGWVWVASHGEALRLEIAWKRLPRAQRIAALHERMSLANGCGARASIVHEGE</sequence>
<name>I4VS30_9GAMM</name>
<reference evidence="3 4" key="1">
    <citation type="journal article" date="2012" name="J. Bacteriol.">
        <title>Genome sequences for six rhodanobacter strains, isolated from soils and the terrestrial subsurface, with variable denitrification capabilities.</title>
        <authorList>
            <person name="Kostka J.E."/>
            <person name="Green S.J."/>
            <person name="Rishishwar L."/>
            <person name="Prakash O."/>
            <person name="Katz L.S."/>
            <person name="Marino-Ramirez L."/>
            <person name="Jordan I.K."/>
            <person name="Munk C."/>
            <person name="Ivanova N."/>
            <person name="Mikhailova N."/>
            <person name="Watson D.B."/>
            <person name="Brown S.D."/>
            <person name="Palumbo A.V."/>
            <person name="Brooks S.C."/>
        </authorList>
    </citation>
    <scope>NUCLEOTIDE SEQUENCE [LARGE SCALE GENOMIC DNA]</scope>
    <source>
        <strain evidence="4">Jip2T</strain>
    </source>
</reference>
<evidence type="ECO:0000259" key="2">
    <source>
        <dbReference type="PROSITE" id="PS50164"/>
    </source>
</evidence>
<dbReference type="PROSITE" id="PS50164">
    <property type="entry name" value="GIY_YIG"/>
    <property type="match status" value="1"/>
</dbReference>
<gene>
    <name evidence="3" type="ORF">UU9_07391</name>
</gene>
<comment type="caution">
    <text evidence="3">The sequence shown here is derived from an EMBL/GenBank/DDBJ whole genome shotgun (WGS) entry which is preliminary data.</text>
</comment>
<dbReference type="RefSeq" id="WP_007081116.1">
    <property type="nucleotide sequence ID" value="NZ_AJXU01000029.1"/>
</dbReference>
<dbReference type="eggNOG" id="COG2827">
    <property type="taxonomic scope" value="Bacteria"/>
</dbReference>
<dbReference type="PATRIC" id="fig|1163408.3.peg.1509"/>
<accession>I4VS30</accession>
<feature type="domain" description="GIY-YIG" evidence="2">
    <location>
        <begin position="8"/>
        <end position="88"/>
    </location>
</feature>
<dbReference type="InterPro" id="IPR000305">
    <property type="entry name" value="GIY-YIG_endonuc"/>
</dbReference>
<proteinExistence type="inferred from homology"/>
<dbReference type="PANTHER" id="PTHR34477:SF1">
    <property type="entry name" value="UPF0213 PROTEIN YHBQ"/>
    <property type="match status" value="1"/>
</dbReference>
<dbReference type="STRING" id="1163408.UU9_07391"/>
<evidence type="ECO:0000313" key="3">
    <source>
        <dbReference type="EMBL" id="EIL90021.1"/>
    </source>
</evidence>
<keyword evidence="4" id="KW-1185">Reference proteome</keyword>
<dbReference type="SUPFAM" id="SSF82771">
    <property type="entry name" value="GIY-YIG endonuclease"/>
    <property type="match status" value="1"/>
</dbReference>
<dbReference type="Proteomes" id="UP000004210">
    <property type="component" value="Unassembled WGS sequence"/>
</dbReference>